<evidence type="ECO:0000313" key="1">
    <source>
        <dbReference type="EMBL" id="QQO90234.1"/>
    </source>
</evidence>
<protein>
    <recommendedName>
        <fullName evidence="3">Tail fiber protein</fullName>
    </recommendedName>
</protein>
<reference evidence="1 2" key="1">
    <citation type="submission" date="2020-12" db="EMBL/GenBank/DDBJ databases">
        <title>Complete genome sequence of Erwinia phage pEa_SNUABM_5.</title>
        <authorList>
            <person name="Kim S.G."/>
            <person name="Lee S.B."/>
            <person name="Kwon J."/>
            <person name="Park S.C."/>
        </authorList>
    </citation>
    <scope>NUCLEOTIDE SEQUENCE [LARGE SCALE GENOMIC DNA]</scope>
</reference>
<keyword evidence="2" id="KW-1185">Reference proteome</keyword>
<dbReference type="EMBL" id="MW366843">
    <property type="protein sequence ID" value="QQO90234.1"/>
    <property type="molecule type" value="Genomic_DNA"/>
</dbReference>
<sequence length="193" mass="20175">MYSFGIELVGPKAQILRAPGDPTTSGEQFPASPTNGQVWYLTKLFNTNLPGLYVYSTSRAKWVSQLQSVNPYDVGVSLLKRYAASAEVAAYLSVRSTAIAKNFTGSMAIADVAATAATVFDIRVVDAASGTTVKIGTFTFAANGKVATFAAEPAYVDKEIILVAGDKLKITAPSTVDSTIAGIAATIAGRLLV</sequence>
<proteinExistence type="predicted"/>
<dbReference type="Proteomes" id="UP000596123">
    <property type="component" value="Segment"/>
</dbReference>
<evidence type="ECO:0008006" key="3">
    <source>
        <dbReference type="Google" id="ProtNLM"/>
    </source>
</evidence>
<evidence type="ECO:0000313" key="2">
    <source>
        <dbReference type="Proteomes" id="UP000596123"/>
    </source>
</evidence>
<organism evidence="1 2">
    <name type="scientific">Erwinia phage pEa_SNUABM_5</name>
    <dbReference type="NCBI Taxonomy" id="2797313"/>
    <lineage>
        <taxon>Viruses</taxon>
        <taxon>Duplodnaviria</taxon>
        <taxon>Heunggongvirae</taxon>
        <taxon>Uroviricota</taxon>
        <taxon>Caudoviricetes</taxon>
        <taxon>Rivsvirus</taxon>
        <taxon>Rivsvirus SNUABM5</taxon>
    </lineage>
</organism>
<accession>A0A7T8EPE2</accession>
<name>A0A7T8EPE2_9CAUD</name>
<gene>
    <name evidence="1" type="ORF">pEaSNUABM5_00092</name>
</gene>